<dbReference type="InterPro" id="IPR036866">
    <property type="entry name" value="RibonucZ/Hydroxyglut_hydro"/>
</dbReference>
<evidence type="ECO:0000313" key="5">
    <source>
        <dbReference type="EMBL" id="CAB5068212.1"/>
    </source>
</evidence>
<dbReference type="AlphaFoldDB" id="A0A6J6SCD9"/>
<evidence type="ECO:0000259" key="2">
    <source>
        <dbReference type="SMART" id="SM00849"/>
    </source>
</evidence>
<dbReference type="Pfam" id="PF00753">
    <property type="entry name" value="Lactamase_B"/>
    <property type="match status" value="1"/>
</dbReference>
<feature type="region of interest" description="Disordered" evidence="1">
    <location>
        <begin position="1"/>
        <end position="29"/>
    </location>
</feature>
<evidence type="ECO:0000256" key="1">
    <source>
        <dbReference type="SAM" id="MobiDB-lite"/>
    </source>
</evidence>
<evidence type="ECO:0000313" key="4">
    <source>
        <dbReference type="EMBL" id="CAB4764784.1"/>
    </source>
</evidence>
<protein>
    <submittedName>
        <fullName evidence="3">Unannotated protein</fullName>
    </submittedName>
</protein>
<dbReference type="InterPro" id="IPR001279">
    <property type="entry name" value="Metallo-B-lactamas"/>
</dbReference>
<dbReference type="InterPro" id="IPR050662">
    <property type="entry name" value="Sec-metab_biosynth-thioest"/>
</dbReference>
<feature type="compositionally biased region" description="Polar residues" evidence="1">
    <location>
        <begin position="1"/>
        <end position="10"/>
    </location>
</feature>
<reference evidence="3" key="1">
    <citation type="submission" date="2020-05" db="EMBL/GenBank/DDBJ databases">
        <authorList>
            <person name="Chiriac C."/>
            <person name="Salcher M."/>
            <person name="Ghai R."/>
            <person name="Kavagutti S V."/>
        </authorList>
    </citation>
    <scope>NUCLEOTIDE SEQUENCE</scope>
</reference>
<dbReference type="SUPFAM" id="SSF56281">
    <property type="entry name" value="Metallo-hydrolase/oxidoreductase"/>
    <property type="match status" value="1"/>
</dbReference>
<evidence type="ECO:0000313" key="3">
    <source>
        <dbReference type="EMBL" id="CAB4732358.1"/>
    </source>
</evidence>
<gene>
    <name evidence="3" type="ORF">UFOPK2602_02414</name>
    <name evidence="4" type="ORF">UFOPK2806_01966</name>
    <name evidence="5" type="ORF">UFOPK4306_02325</name>
</gene>
<dbReference type="Gene3D" id="3.60.15.10">
    <property type="entry name" value="Ribonuclease Z/Hydroxyacylglutathione hydrolase-like"/>
    <property type="match status" value="1"/>
</dbReference>
<organism evidence="3">
    <name type="scientific">freshwater metagenome</name>
    <dbReference type="NCBI Taxonomy" id="449393"/>
    <lineage>
        <taxon>unclassified sequences</taxon>
        <taxon>metagenomes</taxon>
        <taxon>ecological metagenomes</taxon>
    </lineage>
</organism>
<accession>A0A6J6SCD9</accession>
<feature type="domain" description="Metallo-beta-lactamase" evidence="2">
    <location>
        <begin position="53"/>
        <end position="301"/>
    </location>
</feature>
<dbReference type="SMART" id="SM00849">
    <property type="entry name" value="Lactamase_B"/>
    <property type="match status" value="1"/>
</dbReference>
<name>A0A6J6SCD9_9ZZZZ</name>
<dbReference type="PANTHER" id="PTHR23131:SF4">
    <property type="entry name" value="METALLO-BETA-LACTAMASE SUPERFAMILY POTEIN"/>
    <property type="match status" value="1"/>
</dbReference>
<sequence length="388" mass="43316">MGSGDNQQVQGAVAPTAPKYRKQEQEPASRTITEVAPGVLRLQLPIHLPGLGHVNCYALEDERGFAVVDPGMPGPRAWKELQDALKRAGIPLKRVHTAIVTHSHPDHFGGAGKLRRETGAEIVTHKSFRLRWNPTETDDDVDVETQALASSSCMHDACDDADHDHTARHESIREHDWNLPAPWGGNPPRPDWKRRLRWNVLRSVPGLMPTPTPTTRLREADTVTFAKREWVAIHTPGHTADHLCLFDPTEGTFLSGDHVLPTITPHISGLMKFADPLQLFFDSLDKVREFSGQVRTVLPAHGHPFPDLAKRVDEIKHHHVGRLDRLREAYRELGRAATVSEYSHYLFSPRAQGAMADSESYAHLEHLVQQGGAESHRRTDGMLAYEVG</sequence>
<dbReference type="EMBL" id="CAEZXX010000258">
    <property type="protein sequence ID" value="CAB4732358.1"/>
    <property type="molecule type" value="Genomic_DNA"/>
</dbReference>
<dbReference type="EMBL" id="CAEZYY010000034">
    <property type="protein sequence ID" value="CAB4764784.1"/>
    <property type="molecule type" value="Genomic_DNA"/>
</dbReference>
<dbReference type="PANTHER" id="PTHR23131">
    <property type="entry name" value="ENDORIBONUCLEASE LACTB2"/>
    <property type="match status" value="1"/>
</dbReference>
<dbReference type="EMBL" id="CAFBQP010000131">
    <property type="protein sequence ID" value="CAB5068212.1"/>
    <property type="molecule type" value="Genomic_DNA"/>
</dbReference>
<proteinExistence type="predicted"/>